<gene>
    <name evidence="1" type="ORF">A2519_08855</name>
</gene>
<sequence>MFETFKQGIVGLALFFGNWMGPSTGVAEIKIEHVKRIEQAYLVSCRIDLSRDSRLEQLVDAGIPLRVALVARPVPGDSISLVRTLRFDVVDYTYSFTDSSSSNTMASKKFPMLLLALKEFSQWETRLPLTTSRCTFDASVLPSAVSRLGRELDMSQIWDRQRLTITVDIRTLAEK</sequence>
<proteinExistence type="predicted"/>
<evidence type="ECO:0000313" key="1">
    <source>
        <dbReference type="EMBL" id="OGK06366.1"/>
    </source>
</evidence>
<dbReference type="EMBL" id="MFYX01000033">
    <property type="protein sequence ID" value="OGK06366.1"/>
    <property type="molecule type" value="Genomic_DNA"/>
</dbReference>
<accession>A0A1F7FIS1</accession>
<comment type="caution">
    <text evidence="1">The sequence shown here is derived from an EMBL/GenBank/DDBJ whole genome shotgun (WGS) entry which is preliminary data.</text>
</comment>
<protein>
    <submittedName>
        <fullName evidence="1">Uncharacterized protein</fullName>
    </submittedName>
</protein>
<organism evidence="1 2">
    <name type="scientific">Candidatus Raymondbacteria bacterium RIFOXYD12_FULL_49_13</name>
    <dbReference type="NCBI Taxonomy" id="1817890"/>
    <lineage>
        <taxon>Bacteria</taxon>
        <taxon>Raymondiibacteriota</taxon>
    </lineage>
</organism>
<dbReference type="Proteomes" id="UP000179243">
    <property type="component" value="Unassembled WGS sequence"/>
</dbReference>
<dbReference type="AlphaFoldDB" id="A0A1F7FIS1"/>
<evidence type="ECO:0000313" key="2">
    <source>
        <dbReference type="Proteomes" id="UP000179243"/>
    </source>
</evidence>
<name>A0A1F7FIS1_UNCRA</name>
<reference evidence="1 2" key="1">
    <citation type="journal article" date="2016" name="Nat. Commun.">
        <title>Thousands of microbial genomes shed light on interconnected biogeochemical processes in an aquifer system.</title>
        <authorList>
            <person name="Anantharaman K."/>
            <person name="Brown C.T."/>
            <person name="Hug L.A."/>
            <person name="Sharon I."/>
            <person name="Castelle C.J."/>
            <person name="Probst A.J."/>
            <person name="Thomas B.C."/>
            <person name="Singh A."/>
            <person name="Wilkins M.J."/>
            <person name="Karaoz U."/>
            <person name="Brodie E.L."/>
            <person name="Williams K.H."/>
            <person name="Hubbard S.S."/>
            <person name="Banfield J.F."/>
        </authorList>
    </citation>
    <scope>NUCLEOTIDE SEQUENCE [LARGE SCALE GENOMIC DNA]</scope>
</reference>